<dbReference type="PANTHER" id="PTHR32325">
    <property type="entry name" value="BETA-ELIMINATING LYASE-LIKE PROTEIN-RELATED"/>
    <property type="match status" value="1"/>
</dbReference>
<dbReference type="CDD" id="cd00617">
    <property type="entry name" value="Tnase_like"/>
    <property type="match status" value="1"/>
</dbReference>
<dbReference type="GO" id="GO:0006570">
    <property type="term" value="P:tyrosine metabolic process"/>
    <property type="evidence" value="ECO:0007669"/>
    <property type="project" value="UniProtKB-UniRule"/>
</dbReference>
<evidence type="ECO:0000313" key="12">
    <source>
        <dbReference type="EMBL" id="PKD45228.1"/>
    </source>
</evidence>
<dbReference type="Gene3D" id="3.90.1150.10">
    <property type="entry name" value="Aspartate Aminotransferase, domain 1"/>
    <property type="match status" value="1"/>
</dbReference>
<dbReference type="InterPro" id="IPR015421">
    <property type="entry name" value="PyrdxlP-dep_Trfase_major"/>
</dbReference>
<keyword evidence="5 9" id="KW-0663">Pyridoxal phosphate</keyword>
<proteinExistence type="inferred from homology"/>
<evidence type="ECO:0000256" key="8">
    <source>
        <dbReference type="ARBA" id="ARBA00049232"/>
    </source>
</evidence>
<comment type="subunit">
    <text evidence="9">Homotetramer.</text>
</comment>
<evidence type="ECO:0000256" key="10">
    <source>
        <dbReference type="PIRSR" id="PIRSR611166-50"/>
    </source>
</evidence>
<dbReference type="Proteomes" id="UP000233398">
    <property type="component" value="Unassembled WGS sequence"/>
</dbReference>
<protein>
    <recommendedName>
        <fullName evidence="4 9">Tyrosine phenol-lyase</fullName>
        <ecNumber evidence="3 9">4.1.99.2</ecNumber>
    </recommendedName>
    <alternativeName>
        <fullName evidence="7 9">Beta-tyrosinase</fullName>
    </alternativeName>
</protein>
<comment type="cofactor">
    <cofactor evidence="1 9 10">
        <name>pyridoxal 5'-phosphate</name>
        <dbReference type="ChEBI" id="CHEBI:597326"/>
    </cofactor>
</comment>
<dbReference type="NCBIfam" id="NF009709">
    <property type="entry name" value="PRK13238.1"/>
    <property type="match status" value="1"/>
</dbReference>
<comment type="similarity">
    <text evidence="2 9">Belongs to the beta-eliminating lyase family.</text>
</comment>
<keyword evidence="13" id="KW-1185">Reference proteome</keyword>
<organism evidence="12 13">
    <name type="scientific">Rhodohalobacter barkolensis</name>
    <dbReference type="NCBI Taxonomy" id="2053187"/>
    <lineage>
        <taxon>Bacteria</taxon>
        <taxon>Pseudomonadati</taxon>
        <taxon>Balneolota</taxon>
        <taxon>Balneolia</taxon>
        <taxon>Balneolales</taxon>
        <taxon>Balneolaceae</taxon>
        <taxon>Rhodohalobacter</taxon>
    </lineage>
</organism>
<dbReference type="AlphaFoldDB" id="A0A2N0VM04"/>
<dbReference type="RefSeq" id="WP_101072801.1">
    <property type="nucleotide sequence ID" value="NZ_PISP01000001.1"/>
</dbReference>
<evidence type="ECO:0000313" key="13">
    <source>
        <dbReference type="Proteomes" id="UP000233398"/>
    </source>
</evidence>
<sequence>MSKHKKRSWAEPYKIKMVEPVKMTTREERQKAIEEAGFNTFLLRSEEVYIDLLTDSGTSAMSDRQWAGMMMGDEAYAGSRNFYHLEDAVRKYYGYKHIVPTHQGRAAEHIISQLMIKEGDFIPGNMYFTTTKLHQELAGGTFVDVIIDEAHDPESEHPFKADIDLNKLEELIKEKGADRIPYVSIATTVNMAGGQPISLSNLKEVRKLTEKYDIPIVHDMTRVAENAYFIKDREPGYADKSIPEIVKEICSLTDAATMSSKKDALVNIGGFLAVNDEELFDKARNMVVIYEGLHTYGGMAGRDMEALAIGISESVDYDHIRARVGQVIYLGEKLIQMGVPVVKPIGSHGVFLDAKKILPHLSQDQLPAQSLASAIYLDSGVRSMERGVVSAGRNPETGEHNYPKLELVRLTIPRRVYTQAHMDVVAESVEAVYENAKDIKGLKFVYEPEYLRFFQSRFEVL</sequence>
<comment type="caution">
    <text evidence="12">The sequence shown here is derived from an EMBL/GenBank/DDBJ whole genome shotgun (WGS) entry which is preliminary data.</text>
</comment>
<dbReference type="InterPro" id="IPR015422">
    <property type="entry name" value="PyrdxlP-dep_Trfase_small"/>
</dbReference>
<dbReference type="Gene3D" id="3.40.640.10">
    <property type="entry name" value="Type I PLP-dependent aspartate aminotransferase-like (Major domain)"/>
    <property type="match status" value="1"/>
</dbReference>
<dbReference type="NCBIfam" id="TIGR02618">
    <property type="entry name" value="tyr_phenol_ly"/>
    <property type="match status" value="1"/>
</dbReference>
<dbReference type="InterPro" id="IPR013441">
    <property type="entry name" value="Tyr_phenol_ly"/>
</dbReference>
<dbReference type="InterPro" id="IPR015424">
    <property type="entry name" value="PyrdxlP-dep_Trfase"/>
</dbReference>
<dbReference type="SUPFAM" id="SSF53383">
    <property type="entry name" value="PLP-dependent transferases"/>
    <property type="match status" value="1"/>
</dbReference>
<dbReference type="InterPro" id="IPR011166">
    <property type="entry name" value="Beta-eliminating_lyase"/>
</dbReference>
<evidence type="ECO:0000256" key="6">
    <source>
        <dbReference type="ARBA" id="ARBA00023239"/>
    </source>
</evidence>
<evidence type="ECO:0000256" key="3">
    <source>
        <dbReference type="ARBA" id="ARBA00013154"/>
    </source>
</evidence>
<evidence type="ECO:0000256" key="7">
    <source>
        <dbReference type="ARBA" id="ARBA00033449"/>
    </source>
</evidence>
<name>A0A2N0VM04_9BACT</name>
<dbReference type="Pfam" id="PF01212">
    <property type="entry name" value="Beta_elim_lyase"/>
    <property type="match status" value="1"/>
</dbReference>
<evidence type="ECO:0000256" key="9">
    <source>
        <dbReference type="HAMAP-Rule" id="MF_00543"/>
    </source>
</evidence>
<evidence type="ECO:0000256" key="4">
    <source>
        <dbReference type="ARBA" id="ARBA00016166"/>
    </source>
</evidence>
<dbReference type="PANTHER" id="PTHR32325:SF4">
    <property type="entry name" value="TRYPTOPHANASE"/>
    <property type="match status" value="1"/>
</dbReference>
<dbReference type="EMBL" id="PISP01000001">
    <property type="protein sequence ID" value="PKD45228.1"/>
    <property type="molecule type" value="Genomic_DNA"/>
</dbReference>
<dbReference type="PIRSF" id="PIRSF001386">
    <property type="entry name" value="Trpase"/>
    <property type="match status" value="1"/>
</dbReference>
<comment type="catalytic activity">
    <reaction evidence="8 9">
        <text>L-tyrosine + H2O = phenol + pyruvate + NH4(+)</text>
        <dbReference type="Rhea" id="RHEA:21704"/>
        <dbReference type="ChEBI" id="CHEBI:15361"/>
        <dbReference type="ChEBI" id="CHEBI:15377"/>
        <dbReference type="ChEBI" id="CHEBI:15882"/>
        <dbReference type="ChEBI" id="CHEBI:28938"/>
        <dbReference type="ChEBI" id="CHEBI:58315"/>
        <dbReference type="EC" id="4.1.99.2"/>
    </reaction>
</comment>
<dbReference type="EC" id="4.1.99.2" evidence="3 9"/>
<keyword evidence="6 9" id="KW-0456">Lyase</keyword>
<dbReference type="InterPro" id="IPR001597">
    <property type="entry name" value="ArAA_b-elim_lyase/Thr_aldolase"/>
</dbReference>
<accession>A0A2N0VM04</accession>
<evidence type="ECO:0000256" key="5">
    <source>
        <dbReference type="ARBA" id="ARBA00022898"/>
    </source>
</evidence>
<evidence type="ECO:0000256" key="1">
    <source>
        <dbReference type="ARBA" id="ARBA00001933"/>
    </source>
</evidence>
<feature type="modified residue" description="N6-(pyridoxal phosphate)lysine" evidence="9 10">
    <location>
        <position position="262"/>
    </location>
</feature>
<feature type="domain" description="Aromatic amino acid beta-eliminating lyase/threonine aldolase" evidence="11">
    <location>
        <begin position="51"/>
        <end position="427"/>
    </location>
</feature>
<dbReference type="HAMAP" id="MF_00543">
    <property type="entry name" value="Tyr_phenol_lyase"/>
    <property type="match status" value="1"/>
</dbReference>
<evidence type="ECO:0000256" key="2">
    <source>
        <dbReference type="ARBA" id="ARBA00009721"/>
    </source>
</evidence>
<gene>
    <name evidence="9" type="primary">tpl</name>
    <name evidence="12" type="ORF">CWD77_07220</name>
</gene>
<evidence type="ECO:0000259" key="11">
    <source>
        <dbReference type="Pfam" id="PF01212"/>
    </source>
</evidence>
<dbReference type="OrthoDB" id="9764079at2"/>
<dbReference type="GO" id="GO:0050371">
    <property type="term" value="F:tyrosine phenol-lyase activity"/>
    <property type="evidence" value="ECO:0007669"/>
    <property type="project" value="UniProtKB-UniRule"/>
</dbReference>
<reference evidence="12 13" key="1">
    <citation type="submission" date="2017-11" db="EMBL/GenBank/DDBJ databases">
        <title>Rhodohalobacter 15182 sp. nov., isolated from a salt lake.</title>
        <authorList>
            <person name="Han S."/>
        </authorList>
    </citation>
    <scope>NUCLEOTIDE SEQUENCE [LARGE SCALE GENOMIC DNA]</scope>
    <source>
        <strain evidence="12 13">15182</strain>
    </source>
</reference>